<dbReference type="PROSITE" id="PS01229">
    <property type="entry name" value="COF_2"/>
    <property type="match status" value="1"/>
</dbReference>
<name>A0A941CUX7_9BACI</name>
<evidence type="ECO:0000313" key="2">
    <source>
        <dbReference type="Proteomes" id="UP000675431"/>
    </source>
</evidence>
<dbReference type="SFLD" id="SFLDS00003">
    <property type="entry name" value="Haloacid_Dehalogenase"/>
    <property type="match status" value="1"/>
</dbReference>
<dbReference type="PANTHER" id="PTHR10000:SF25">
    <property type="entry name" value="PHOSPHATASE YKRA-RELATED"/>
    <property type="match status" value="1"/>
</dbReference>
<evidence type="ECO:0000313" key="1">
    <source>
        <dbReference type="EMBL" id="MBR7553175.1"/>
    </source>
</evidence>
<dbReference type="Gene3D" id="3.30.1240.10">
    <property type="match status" value="1"/>
</dbReference>
<dbReference type="InterPro" id="IPR006379">
    <property type="entry name" value="HAD-SF_hydro_IIB"/>
</dbReference>
<dbReference type="CDD" id="cd07517">
    <property type="entry name" value="HAD_HPP"/>
    <property type="match status" value="1"/>
</dbReference>
<dbReference type="NCBIfam" id="TIGR00099">
    <property type="entry name" value="Cof-subfamily"/>
    <property type="match status" value="1"/>
</dbReference>
<dbReference type="InterPro" id="IPR036412">
    <property type="entry name" value="HAD-like_sf"/>
</dbReference>
<dbReference type="Gene3D" id="3.40.50.1000">
    <property type="entry name" value="HAD superfamily/HAD-like"/>
    <property type="match status" value="1"/>
</dbReference>
<dbReference type="NCBIfam" id="TIGR01484">
    <property type="entry name" value="HAD-SF-IIB"/>
    <property type="match status" value="1"/>
</dbReference>
<proteinExistence type="predicted"/>
<dbReference type="AlphaFoldDB" id="A0A941CUX7"/>
<reference evidence="1 2" key="1">
    <citation type="submission" date="2021-04" db="EMBL/GenBank/DDBJ databases">
        <title>Allobacillus sp. nov. SKP8-2 isolated from shrimp paste.</title>
        <authorList>
            <person name="Tanasupawat S."/>
            <person name="Yiamsombat S."/>
            <person name="Kanchanasin P."/>
            <person name="Kuncharoen N."/>
        </authorList>
    </citation>
    <scope>NUCLEOTIDE SEQUENCE [LARGE SCALE GENOMIC DNA]</scope>
    <source>
        <strain evidence="1 2">SKP8-2</strain>
    </source>
</reference>
<dbReference type="SUPFAM" id="SSF56784">
    <property type="entry name" value="HAD-like"/>
    <property type="match status" value="1"/>
</dbReference>
<comment type="caution">
    <text evidence="1">The sequence shown here is derived from an EMBL/GenBank/DDBJ whole genome shotgun (WGS) entry which is preliminary data.</text>
</comment>
<dbReference type="SFLD" id="SFLDG01140">
    <property type="entry name" value="C2.B:_Phosphomannomutase_and_P"/>
    <property type="match status" value="1"/>
</dbReference>
<dbReference type="PROSITE" id="PS01228">
    <property type="entry name" value="COF_1"/>
    <property type="match status" value="1"/>
</dbReference>
<dbReference type="GO" id="GO:0005829">
    <property type="term" value="C:cytosol"/>
    <property type="evidence" value="ECO:0007669"/>
    <property type="project" value="TreeGrafter"/>
</dbReference>
<dbReference type="EMBL" id="JAGSIE010000009">
    <property type="protein sequence ID" value="MBR7553175.1"/>
    <property type="molecule type" value="Genomic_DNA"/>
</dbReference>
<dbReference type="InterPro" id="IPR023214">
    <property type="entry name" value="HAD_sf"/>
</dbReference>
<dbReference type="PANTHER" id="PTHR10000">
    <property type="entry name" value="PHOSPHOSERINE PHOSPHATASE"/>
    <property type="match status" value="1"/>
</dbReference>
<keyword evidence="2" id="KW-1185">Reference proteome</keyword>
<dbReference type="GO" id="GO:0016791">
    <property type="term" value="F:phosphatase activity"/>
    <property type="evidence" value="ECO:0007669"/>
    <property type="project" value="TreeGrafter"/>
</dbReference>
<organism evidence="1 2">
    <name type="scientific">Allobacillus saliphilus</name>
    <dbReference type="NCBI Taxonomy" id="2912308"/>
    <lineage>
        <taxon>Bacteria</taxon>
        <taxon>Bacillati</taxon>
        <taxon>Bacillota</taxon>
        <taxon>Bacilli</taxon>
        <taxon>Bacillales</taxon>
        <taxon>Bacillaceae</taxon>
        <taxon>Allobacillus</taxon>
    </lineage>
</organism>
<dbReference type="GO" id="GO:0000287">
    <property type="term" value="F:magnesium ion binding"/>
    <property type="evidence" value="ECO:0007669"/>
    <property type="project" value="TreeGrafter"/>
</dbReference>
<dbReference type="Pfam" id="PF08282">
    <property type="entry name" value="Hydrolase_3"/>
    <property type="match status" value="1"/>
</dbReference>
<protein>
    <submittedName>
        <fullName evidence="1">Cof-type HAD-IIB family hydrolase</fullName>
    </submittedName>
</protein>
<keyword evidence="1" id="KW-0378">Hydrolase</keyword>
<gene>
    <name evidence="1" type="ORF">KC820_03295</name>
</gene>
<accession>A0A941CUX7</accession>
<dbReference type="RefSeq" id="WP_212368054.1">
    <property type="nucleotide sequence ID" value="NZ_JAGSIE010000009.1"/>
</dbReference>
<dbReference type="InterPro" id="IPR000150">
    <property type="entry name" value="Cof"/>
</dbReference>
<dbReference type="Proteomes" id="UP000675431">
    <property type="component" value="Unassembled WGS sequence"/>
</dbReference>
<dbReference type="SFLD" id="SFLDG01144">
    <property type="entry name" value="C2.B.4:_PGP_Like"/>
    <property type="match status" value="1"/>
</dbReference>
<sequence length="259" mass="29592">MNNQKVIFIDIDGTILNSDKEIPKSTIEAIQEAKRKGHQVIIATGRAPFMFADLRKELEIDSYVSYNGQFVVLNEEVIFTNPLNIDSLIELTDDALHHNHPVVFMDHEDMKANVPEHPFIEESIRTLKIDYFPSHDPYYYKDRDLYQTLLFCEEGEEARYEEKYTDFDFIRWHPLSVDVLPKGASKSVGIQKMLTHLDVSSENIYAFGDGLNDIEMLTDVEHGVAMGNALTEVKAAARHVTRSVDDDGIYHGMKKLGII</sequence>